<feature type="domain" description="Glycine cleavage system P-protein N-terminal" evidence="5">
    <location>
        <begin position="7"/>
        <end position="359"/>
    </location>
</feature>
<accession>A0A1F4TUL3</accession>
<comment type="function">
    <text evidence="1">The glycine cleavage system catalyzes the degradation of glycine. The P protein binds the alpha-amino group of glycine through its pyridoxal phosphate cofactor; CO(2) is released and the remaining methylamine moiety is then transferred to the lipoamide cofactor of the H protein.</text>
</comment>
<evidence type="ECO:0000256" key="2">
    <source>
        <dbReference type="ARBA" id="ARBA00012134"/>
    </source>
</evidence>
<comment type="catalytic activity">
    <reaction evidence="4">
        <text>N(6)-[(R)-lipoyl]-L-lysyl-[glycine-cleavage complex H protein] + glycine + H(+) = N(6)-[(R)-S(8)-aminomethyldihydrolipoyl]-L-lysyl-[glycine-cleavage complex H protein] + CO2</text>
        <dbReference type="Rhea" id="RHEA:24304"/>
        <dbReference type="Rhea" id="RHEA-COMP:10494"/>
        <dbReference type="Rhea" id="RHEA-COMP:10495"/>
        <dbReference type="ChEBI" id="CHEBI:15378"/>
        <dbReference type="ChEBI" id="CHEBI:16526"/>
        <dbReference type="ChEBI" id="CHEBI:57305"/>
        <dbReference type="ChEBI" id="CHEBI:83099"/>
        <dbReference type="ChEBI" id="CHEBI:83143"/>
        <dbReference type="EC" id="1.4.4.2"/>
    </reaction>
</comment>
<dbReference type="AlphaFoldDB" id="A0A1F4TUL3"/>
<dbReference type="InterPro" id="IPR015424">
    <property type="entry name" value="PyrdxlP-dep_Trfase"/>
</dbReference>
<dbReference type="EC" id="1.4.4.2" evidence="2"/>
<dbReference type="Pfam" id="PF02347">
    <property type="entry name" value="GDC-P"/>
    <property type="match status" value="1"/>
</dbReference>
<name>A0A1F4TUL3_UNCSA</name>
<dbReference type="InterPro" id="IPR015422">
    <property type="entry name" value="PyrdxlP-dep_Trfase_small"/>
</dbReference>
<evidence type="ECO:0000256" key="4">
    <source>
        <dbReference type="ARBA" id="ARBA00049026"/>
    </source>
</evidence>
<evidence type="ECO:0000256" key="3">
    <source>
        <dbReference type="ARBA" id="ARBA00023002"/>
    </source>
</evidence>
<dbReference type="STRING" id="1802583.A2311_02435"/>
<reference evidence="6 7" key="1">
    <citation type="journal article" date="2016" name="Nat. Commun.">
        <title>Thousands of microbial genomes shed light on interconnected biogeochemical processes in an aquifer system.</title>
        <authorList>
            <person name="Anantharaman K."/>
            <person name="Brown C.T."/>
            <person name="Hug L.A."/>
            <person name="Sharon I."/>
            <person name="Castelle C.J."/>
            <person name="Probst A.J."/>
            <person name="Thomas B.C."/>
            <person name="Singh A."/>
            <person name="Wilkins M.J."/>
            <person name="Karaoz U."/>
            <person name="Brodie E.L."/>
            <person name="Williams K.H."/>
            <person name="Hubbard S.S."/>
            <person name="Banfield J.F."/>
        </authorList>
    </citation>
    <scope>NUCLEOTIDE SEQUENCE [LARGE SCALE GENOMIC DNA]</scope>
</reference>
<keyword evidence="3" id="KW-0560">Oxidoreductase</keyword>
<dbReference type="EMBL" id="MEUF01000015">
    <property type="protein sequence ID" value="OGC36378.1"/>
    <property type="molecule type" value="Genomic_DNA"/>
</dbReference>
<evidence type="ECO:0000313" key="6">
    <source>
        <dbReference type="EMBL" id="OGC36378.1"/>
    </source>
</evidence>
<comment type="caution">
    <text evidence="6">The sequence shown here is derived from an EMBL/GenBank/DDBJ whole genome shotgun (WGS) entry which is preliminary data.</text>
</comment>
<dbReference type="InterPro" id="IPR020581">
    <property type="entry name" value="GDC_P"/>
</dbReference>
<dbReference type="InterPro" id="IPR015421">
    <property type="entry name" value="PyrdxlP-dep_Trfase_major"/>
</dbReference>
<dbReference type="Gene3D" id="3.90.1150.10">
    <property type="entry name" value="Aspartate Aminotransferase, domain 1"/>
    <property type="match status" value="1"/>
</dbReference>
<evidence type="ECO:0000256" key="1">
    <source>
        <dbReference type="ARBA" id="ARBA00003788"/>
    </source>
</evidence>
<dbReference type="NCBIfam" id="NF001696">
    <property type="entry name" value="PRK00451.1"/>
    <property type="match status" value="1"/>
</dbReference>
<dbReference type="SUPFAM" id="SSF53383">
    <property type="entry name" value="PLP-dependent transferases"/>
    <property type="match status" value="1"/>
</dbReference>
<dbReference type="PIRSF" id="PIRSF006815">
    <property type="entry name" value="GcvPA"/>
    <property type="match status" value="1"/>
</dbReference>
<evidence type="ECO:0000313" key="7">
    <source>
        <dbReference type="Proteomes" id="UP000178951"/>
    </source>
</evidence>
<proteinExistence type="predicted"/>
<dbReference type="GO" id="GO:0004375">
    <property type="term" value="F:glycine dehydrogenase (decarboxylating) activity"/>
    <property type="evidence" value="ECO:0007669"/>
    <property type="project" value="UniProtKB-EC"/>
</dbReference>
<sequence>MSPSFFADVPEKVRLTSLLNLPTPLSEPELLSELTAMSQQNAVASSFLGGGNYQHYIPSAVKHLVGRAEFYTAYTPYQAEASQGTLQAIYEYQSLICALTGLDVANASMYDGGTALVEAAFMACRITGRKTVAVSMAVNPNYRQLLKTYCQAADISLKEIPFDESSGLAAADLGLTEQDACYILQQPNYFGNIEQPNQPASQCHKNGSLFIVSIDPISLGLLKSPGEYGADIVVGEGQSLGNPQSFGGPGLGIFATKKEFLRQMPGRIVGGTVDLQGRRAYTLTMSTREQHIRRERATSNICSNEALCALAAAIYLTLLGKNGLKSVAELCLQKSNYLKKKLGARVKWPKSPSFKEFMAITRLSPPTAELVCVTELASKQALDKLAQEILSG</sequence>
<gene>
    <name evidence="6" type="ORF">A2311_02435</name>
</gene>
<dbReference type="CDD" id="cd00613">
    <property type="entry name" value="GDC-P"/>
    <property type="match status" value="1"/>
</dbReference>
<organism evidence="6 7">
    <name type="scientific">candidate division WOR-1 bacterium RIFOXYB2_FULL_48_7</name>
    <dbReference type="NCBI Taxonomy" id="1802583"/>
    <lineage>
        <taxon>Bacteria</taxon>
        <taxon>Bacillati</taxon>
        <taxon>Saganbacteria</taxon>
    </lineage>
</organism>
<protein>
    <recommendedName>
        <fullName evidence="2">glycine dehydrogenase (aminomethyl-transferring)</fullName>
        <ecNumber evidence="2">1.4.4.2</ecNumber>
    </recommendedName>
</protein>
<dbReference type="InterPro" id="IPR023010">
    <property type="entry name" value="GcvPA"/>
</dbReference>
<dbReference type="GO" id="GO:0006546">
    <property type="term" value="P:glycine catabolic process"/>
    <property type="evidence" value="ECO:0007669"/>
    <property type="project" value="InterPro"/>
</dbReference>
<evidence type="ECO:0000259" key="5">
    <source>
        <dbReference type="Pfam" id="PF02347"/>
    </source>
</evidence>
<dbReference type="GO" id="GO:0009116">
    <property type="term" value="P:nucleoside metabolic process"/>
    <property type="evidence" value="ECO:0007669"/>
    <property type="project" value="InterPro"/>
</dbReference>
<dbReference type="PANTHER" id="PTHR42806:SF1">
    <property type="entry name" value="GLYCINE DEHYDROGENASE (DECARBOXYLATING)"/>
    <property type="match status" value="1"/>
</dbReference>
<dbReference type="Gene3D" id="3.40.640.10">
    <property type="entry name" value="Type I PLP-dependent aspartate aminotransferase-like (Major domain)"/>
    <property type="match status" value="1"/>
</dbReference>
<dbReference type="PANTHER" id="PTHR42806">
    <property type="entry name" value="GLYCINE CLEAVAGE SYSTEM P-PROTEIN"/>
    <property type="match status" value="1"/>
</dbReference>
<dbReference type="Proteomes" id="UP000178951">
    <property type="component" value="Unassembled WGS sequence"/>
</dbReference>
<dbReference type="InterPro" id="IPR049315">
    <property type="entry name" value="GDC-P_N"/>
</dbReference>